<evidence type="ECO:0000313" key="3">
    <source>
        <dbReference type="Proteomes" id="UP000718821"/>
    </source>
</evidence>
<gene>
    <name evidence="2" type="ORF">H7U32_10065</name>
</gene>
<comment type="caution">
    <text evidence="2">The sequence shown here is derived from an EMBL/GenBank/DDBJ whole genome shotgun (WGS) entry which is preliminary data.</text>
</comment>
<keyword evidence="3" id="KW-1185">Reference proteome</keyword>
<reference evidence="2" key="1">
    <citation type="submission" date="2020-08" db="EMBL/GenBank/DDBJ databases">
        <authorList>
            <person name="Cejkova D."/>
            <person name="Kubasova T."/>
            <person name="Jahodarova E."/>
            <person name="Rychlik I."/>
        </authorList>
    </citation>
    <scope>NUCLEOTIDE SEQUENCE</scope>
    <source>
        <strain evidence="2">An836</strain>
    </source>
</reference>
<feature type="non-terminal residue" evidence="2">
    <location>
        <position position="1"/>
    </location>
</feature>
<feature type="non-terminal residue" evidence="2">
    <location>
        <position position="152"/>
    </location>
</feature>
<dbReference type="GO" id="GO:0004803">
    <property type="term" value="F:transposase activity"/>
    <property type="evidence" value="ECO:0007669"/>
    <property type="project" value="InterPro"/>
</dbReference>
<dbReference type="Pfam" id="PF01609">
    <property type="entry name" value="DDE_Tnp_1"/>
    <property type="match status" value="1"/>
</dbReference>
<dbReference type="GO" id="GO:0006313">
    <property type="term" value="P:DNA transposition"/>
    <property type="evidence" value="ECO:0007669"/>
    <property type="project" value="InterPro"/>
</dbReference>
<reference evidence="2" key="2">
    <citation type="journal article" date="2021" name="Sci. Rep.">
        <title>The distribution of antibiotic resistance genes in chicken gut microbiota commensals.</title>
        <authorList>
            <person name="Juricova H."/>
            <person name="Matiasovicova J."/>
            <person name="Kubasova T."/>
            <person name="Cejkova D."/>
            <person name="Rychlik I."/>
        </authorList>
    </citation>
    <scope>NUCLEOTIDE SEQUENCE</scope>
    <source>
        <strain evidence="2">An836</strain>
    </source>
</reference>
<dbReference type="GO" id="GO:0003677">
    <property type="term" value="F:DNA binding"/>
    <property type="evidence" value="ECO:0007669"/>
    <property type="project" value="InterPro"/>
</dbReference>
<feature type="domain" description="Transposase IS4-like" evidence="1">
    <location>
        <begin position="14"/>
        <end position="136"/>
    </location>
</feature>
<accession>A0A938WYJ1</accession>
<evidence type="ECO:0000313" key="2">
    <source>
        <dbReference type="EMBL" id="MBM6700614.1"/>
    </source>
</evidence>
<proteinExistence type="predicted"/>
<dbReference type="EMBL" id="JACLYU010000195">
    <property type="protein sequence ID" value="MBM6700614.1"/>
    <property type="molecule type" value="Genomic_DNA"/>
</dbReference>
<organism evidence="2 3">
    <name type="scientific">Bifidobacterium pullorum subsp. saeculare</name>
    <dbReference type="NCBI Taxonomy" id="78257"/>
    <lineage>
        <taxon>Bacteria</taxon>
        <taxon>Bacillati</taxon>
        <taxon>Actinomycetota</taxon>
        <taxon>Actinomycetes</taxon>
        <taxon>Bifidobacteriales</taxon>
        <taxon>Bifidobacteriaceae</taxon>
        <taxon>Bifidobacterium</taxon>
    </lineage>
</organism>
<evidence type="ECO:0000259" key="1">
    <source>
        <dbReference type="Pfam" id="PF01609"/>
    </source>
</evidence>
<dbReference type="RefSeq" id="WP_204469900.1">
    <property type="nucleotide sequence ID" value="NZ_JACLYU010000195.1"/>
</dbReference>
<sequence length="152" mass="17700">STTDPDAGMFVKGEHERQFAYEAHTASDKHGFILGVEVTAGNVHDSIAWDDLYDQVTSRFKEIHFIVMDAAYKTPWIAKRVLENERIPVMPYTRYTGKKEWYKPWEYTYDPIQDTFTCPHGGILRHTTTNKEGKRTYRTTPSKCRACPYKDK</sequence>
<dbReference type="InterPro" id="IPR002559">
    <property type="entry name" value="Transposase_11"/>
</dbReference>
<protein>
    <submittedName>
        <fullName evidence="2">Transposase</fullName>
    </submittedName>
</protein>
<name>A0A938WYJ1_9BIFI</name>
<dbReference type="AlphaFoldDB" id="A0A938WYJ1"/>
<dbReference type="Proteomes" id="UP000718821">
    <property type="component" value="Unassembled WGS sequence"/>
</dbReference>